<feature type="compositionally biased region" description="Polar residues" evidence="9">
    <location>
        <begin position="801"/>
        <end position="810"/>
    </location>
</feature>
<organism evidence="12 13">
    <name type="scientific">Electrophorus voltai</name>
    <dbReference type="NCBI Taxonomy" id="2609070"/>
    <lineage>
        <taxon>Eukaryota</taxon>
        <taxon>Metazoa</taxon>
        <taxon>Chordata</taxon>
        <taxon>Craniata</taxon>
        <taxon>Vertebrata</taxon>
        <taxon>Euteleostomi</taxon>
        <taxon>Actinopterygii</taxon>
        <taxon>Neopterygii</taxon>
        <taxon>Teleostei</taxon>
        <taxon>Ostariophysi</taxon>
        <taxon>Gymnotiformes</taxon>
        <taxon>Gymnotoidei</taxon>
        <taxon>Gymnotidae</taxon>
        <taxon>Electrophorus</taxon>
    </lineage>
</organism>
<feature type="region of interest" description="Disordered" evidence="9">
    <location>
        <begin position="760"/>
        <end position="817"/>
    </location>
</feature>
<protein>
    <recommendedName>
        <fullName evidence="11">SEFIR domain-containing protein</fullName>
    </recommendedName>
</protein>
<dbReference type="AlphaFoldDB" id="A0AAD9DRF1"/>
<dbReference type="Gene3D" id="3.40.50.11530">
    <property type="match status" value="1"/>
</dbReference>
<evidence type="ECO:0000259" key="11">
    <source>
        <dbReference type="PROSITE" id="PS51534"/>
    </source>
</evidence>
<sequence length="849" mass="95078">GSRVEAGKSCGATSGYWDWYNDFQSSDSDSVDSSCRETFTHPGLTPWVHNGGGTDLTILGEPCVWSRVGLCGVLRRPAGLREPALGDNCLYRGWLQEWQFTPSGPVDLEVHTDVRKDENGDLVPVIVARWKARDDGSISFLNGTELQVSKAASGQHLCVHYIFLQKFQSMRNPNGQQWSFSLDKVAVKPEETYFVSVTNLPKPNLYHTNYNITKIVVVPGCKDPAIQRTKFCLETGALWQPNITMDSTHLDGRTLFVTFSNTELSENYKVFVKCKDVKESKSLKKNNSSFVNVTFDLEAWPHTCCIFNVQIQPFFIMCGNDCHRKSRSFNICPEPPAPPPKLQIWWIVLAVVFLLLCSLAVCAICLQKKQNDVEKTPSESLLPEPVLPDERSVLIIYSRDHPQYTDIVLKLCAFLRAKCGTQVYLDLLDTTSVGVMGRLQWTELQKRRIERSSDKVLVLCSRGVQAKWGAMCGQPRVLLREDVCSPMGDMLTLALQLITPDMQRPASYGKYLVAYFEDISGEQDVPSLFDLAVKYKLMKHFEELYFRILDLEKYQRGMVHTVEGIGIDEYFSCPSGKALRNAIETFQAYQLENPDWFEKECLNNDDEGLVSEISPFLNQCTPPIHQCKPVLNHGPPICEYEVEIHEDKTRCVWTSEIPHLNLEFEEPSVLSIQPAHNQVYSLCPAVELPPGLHTAGVAHNGSDSHACSLAEPALQDHVPPSRNEVVVKGGSLADGCSVEDNELALHQLLDLQLSLASLEVPAPPPSLDDSNQESWDMHPSQPMEMDENEREAASGERPSRWSDQGYSSRDSIIREEPSSSSLAALAKLQEALYLNSPISSGFCTETMDS</sequence>
<feature type="domain" description="SEFIR" evidence="11">
    <location>
        <begin position="390"/>
        <end position="546"/>
    </location>
</feature>
<accession>A0AAD9DRF1</accession>
<keyword evidence="6 10" id="KW-0472">Membrane</keyword>
<keyword evidence="2" id="KW-1003">Cell membrane</keyword>
<dbReference type="InterPro" id="IPR039465">
    <property type="entry name" value="IL-17_rcpt-like"/>
</dbReference>
<keyword evidence="13" id="KW-1185">Reference proteome</keyword>
<evidence type="ECO:0000256" key="6">
    <source>
        <dbReference type="ARBA" id="ARBA00023136"/>
    </source>
</evidence>
<dbReference type="InterPro" id="IPR038683">
    <property type="entry name" value="IL17RA/B_FnIII-like_1_sf"/>
</dbReference>
<dbReference type="Pfam" id="PF08357">
    <property type="entry name" value="SEFIR"/>
    <property type="match status" value="1"/>
</dbReference>
<evidence type="ECO:0000256" key="8">
    <source>
        <dbReference type="ARBA" id="ARBA00023180"/>
    </source>
</evidence>
<dbReference type="InterPro" id="IPR043046">
    <property type="entry name" value="IL17RA/B_FnIII-like_2_sf"/>
</dbReference>
<evidence type="ECO:0000313" key="13">
    <source>
        <dbReference type="Proteomes" id="UP001239994"/>
    </source>
</evidence>
<evidence type="ECO:0000256" key="10">
    <source>
        <dbReference type="SAM" id="Phobius"/>
    </source>
</evidence>
<dbReference type="Gene3D" id="2.60.40.2160">
    <property type="entry name" value="Interleukin-17 receptor A/B, fibronectin-III-like domain 1"/>
    <property type="match status" value="1"/>
</dbReference>
<evidence type="ECO:0000256" key="4">
    <source>
        <dbReference type="ARBA" id="ARBA00022729"/>
    </source>
</evidence>
<comment type="caution">
    <text evidence="12">The sequence shown here is derived from an EMBL/GenBank/DDBJ whole genome shotgun (WGS) entry which is preliminary data.</text>
</comment>
<dbReference type="Pfam" id="PF16578">
    <property type="entry name" value="IL17R_fnIII_D2"/>
    <property type="match status" value="1"/>
</dbReference>
<reference evidence="12" key="1">
    <citation type="submission" date="2023-03" db="EMBL/GenBank/DDBJ databases">
        <title>Electrophorus voltai genome.</title>
        <authorList>
            <person name="Bian C."/>
        </authorList>
    </citation>
    <scope>NUCLEOTIDE SEQUENCE</scope>
    <source>
        <strain evidence="12">CB-2022</strain>
        <tissue evidence="12">Muscle</tissue>
    </source>
</reference>
<evidence type="ECO:0000256" key="5">
    <source>
        <dbReference type="ARBA" id="ARBA00022989"/>
    </source>
</evidence>
<dbReference type="Proteomes" id="UP001239994">
    <property type="component" value="Unassembled WGS sequence"/>
</dbReference>
<keyword evidence="8" id="KW-0325">Glycoprotein</keyword>
<evidence type="ECO:0000256" key="9">
    <source>
        <dbReference type="SAM" id="MobiDB-lite"/>
    </source>
</evidence>
<proteinExistence type="predicted"/>
<evidence type="ECO:0000256" key="3">
    <source>
        <dbReference type="ARBA" id="ARBA00022692"/>
    </source>
</evidence>
<dbReference type="InterPro" id="IPR013568">
    <property type="entry name" value="SEFIR_dom"/>
</dbReference>
<keyword evidence="7" id="KW-0675">Receptor</keyword>
<dbReference type="EMBL" id="JAROKS010000021">
    <property type="protein sequence ID" value="KAK1790428.1"/>
    <property type="molecule type" value="Genomic_DNA"/>
</dbReference>
<dbReference type="GO" id="GO:0005886">
    <property type="term" value="C:plasma membrane"/>
    <property type="evidence" value="ECO:0007669"/>
    <property type="project" value="UniProtKB-SubCell"/>
</dbReference>
<gene>
    <name evidence="12" type="ORF">P4O66_014326</name>
</gene>
<feature type="compositionally biased region" description="Basic and acidic residues" evidence="9">
    <location>
        <begin position="790"/>
        <end position="800"/>
    </location>
</feature>
<dbReference type="PANTHER" id="PTHR15583">
    <property type="entry name" value="INTERLEUKIN-17 RECEPTOR"/>
    <property type="match status" value="1"/>
</dbReference>
<dbReference type="GO" id="GO:0030368">
    <property type="term" value="F:interleukin-17 receptor activity"/>
    <property type="evidence" value="ECO:0007669"/>
    <property type="project" value="InterPro"/>
</dbReference>
<keyword evidence="3 10" id="KW-0812">Transmembrane</keyword>
<evidence type="ECO:0000313" key="12">
    <source>
        <dbReference type="EMBL" id="KAK1790428.1"/>
    </source>
</evidence>
<dbReference type="PROSITE" id="PS51534">
    <property type="entry name" value="SEFIR"/>
    <property type="match status" value="1"/>
</dbReference>
<dbReference type="FunFam" id="3.40.50.11530:FF:000002">
    <property type="entry name" value="Interleukin 17 receptor A"/>
    <property type="match status" value="1"/>
</dbReference>
<keyword evidence="4" id="KW-0732">Signal</keyword>
<evidence type="ECO:0000256" key="2">
    <source>
        <dbReference type="ARBA" id="ARBA00022475"/>
    </source>
</evidence>
<feature type="non-terminal residue" evidence="12">
    <location>
        <position position="849"/>
    </location>
</feature>
<comment type="subcellular location">
    <subcellularLocation>
        <location evidence="1">Cell membrane</location>
        <topology evidence="1">Single-pass type I membrane protein</topology>
    </subcellularLocation>
</comment>
<name>A0AAD9DRF1_9TELE</name>
<dbReference type="PANTHER" id="PTHR15583:SF13">
    <property type="entry name" value="INTERLEUKIN-17 RECEPTOR A"/>
    <property type="match status" value="1"/>
</dbReference>
<dbReference type="InterPro" id="IPR032356">
    <property type="entry name" value="IL17R_A/B_N"/>
</dbReference>
<feature type="transmembrane region" description="Helical" evidence="10">
    <location>
        <begin position="344"/>
        <end position="366"/>
    </location>
</feature>
<evidence type="ECO:0000256" key="1">
    <source>
        <dbReference type="ARBA" id="ARBA00004251"/>
    </source>
</evidence>
<evidence type="ECO:0000256" key="7">
    <source>
        <dbReference type="ARBA" id="ARBA00023170"/>
    </source>
</evidence>
<dbReference type="Pfam" id="PF16556">
    <property type="entry name" value="IL17R_fnIII_D1"/>
    <property type="match status" value="1"/>
</dbReference>
<dbReference type="Gene3D" id="2.60.40.2150">
    <property type="entry name" value="Interleukin-17 receptor A/B, fibronectin-III-like domain 2"/>
    <property type="match status" value="1"/>
</dbReference>
<keyword evidence="5 10" id="KW-1133">Transmembrane helix</keyword>